<organism evidence="5 6">
    <name type="scientific">Papaver atlanticum</name>
    <dbReference type="NCBI Taxonomy" id="357466"/>
    <lineage>
        <taxon>Eukaryota</taxon>
        <taxon>Viridiplantae</taxon>
        <taxon>Streptophyta</taxon>
        <taxon>Embryophyta</taxon>
        <taxon>Tracheophyta</taxon>
        <taxon>Spermatophyta</taxon>
        <taxon>Magnoliopsida</taxon>
        <taxon>Ranunculales</taxon>
        <taxon>Papaveraceae</taxon>
        <taxon>Papaveroideae</taxon>
        <taxon>Papaver</taxon>
    </lineage>
</organism>
<dbReference type="InterPro" id="IPR055378">
    <property type="entry name" value="GH3_C"/>
</dbReference>
<dbReference type="Pfam" id="PF03321">
    <property type="entry name" value="GH3"/>
    <property type="match status" value="1"/>
</dbReference>
<dbReference type="PANTHER" id="PTHR31901">
    <property type="entry name" value="GH3 DOMAIN-CONTAINING PROTEIN"/>
    <property type="match status" value="1"/>
</dbReference>
<gene>
    <name evidence="5" type="ORF">MKW98_028467</name>
</gene>
<evidence type="ECO:0000256" key="1">
    <source>
        <dbReference type="ARBA" id="ARBA00008068"/>
    </source>
</evidence>
<comment type="caution">
    <text evidence="5">The sequence shown here is derived from an EMBL/GenBank/DDBJ whole genome shotgun (WGS) entry which is preliminary data.</text>
</comment>
<accession>A0AAD4TG56</accession>
<dbReference type="GO" id="GO:0005737">
    <property type="term" value="C:cytoplasm"/>
    <property type="evidence" value="ECO:0007669"/>
    <property type="project" value="TreeGrafter"/>
</dbReference>
<proteinExistence type="inferred from homology"/>
<evidence type="ECO:0000259" key="3">
    <source>
        <dbReference type="Pfam" id="PF23571"/>
    </source>
</evidence>
<dbReference type="Pfam" id="PF23571">
    <property type="entry name" value="GH3_M"/>
    <property type="match status" value="1"/>
</dbReference>
<dbReference type="Pfam" id="PF23572">
    <property type="entry name" value="GH3_C"/>
    <property type="match status" value="1"/>
</dbReference>
<protein>
    <submittedName>
        <fullName evidence="5">Uncharacterized protein</fullName>
    </submittedName>
</protein>
<dbReference type="AlphaFoldDB" id="A0AAD4TG56"/>
<dbReference type="EMBL" id="JAJJMB010001750">
    <property type="protein sequence ID" value="KAI3955522.1"/>
    <property type="molecule type" value="Genomic_DNA"/>
</dbReference>
<dbReference type="InterPro" id="IPR055377">
    <property type="entry name" value="GH3_M"/>
</dbReference>
<dbReference type="Proteomes" id="UP001202328">
    <property type="component" value="Unassembled WGS sequence"/>
</dbReference>
<name>A0AAD4TG56_9MAGN</name>
<keyword evidence="6" id="KW-1185">Reference proteome</keyword>
<feature type="domain" description="GH3 C-terminal" evidence="4">
    <location>
        <begin position="458"/>
        <end position="581"/>
    </location>
</feature>
<sequence>MKISPADDFTATVNIISDYDQHKKALLEYIEEVTTNAGEIQKRVLSEILYRNQHVEYLQRNGLNGHTDSETFKKMLPVITYEDLKPDIDRIISDGNTSSPSILCDQPISVLFCSSGTSSGVRKRIPMTEEDAERRYFFRSLVMPIVDQYIPGLDKGKVMYIMISVPQDKTPGGIGLSFSSTAFYKTSYFKDGFNNNPYNNYTCPIEAILCEDSSQSMYCQVLCGLYQNDQVLRLGAPFGSGMVSIVRFIQENWTSLCNDIRNGKIDNKKITDLLVRKAVSKLLRIKPNPKLADLIETECKRDESWKGIIPRLWPNAKYIESVVTGTMSQYIPYIEFYSNRLPIVCARYACSEVYCGINLNPLCQPDQVSYTLIPTMAYFEFLPIIRDQHNQQELVDLTAVKLRNEYELVVTTFTGLYRYRVGDVLRVAGFKNNAPQFNFMRRNNTLLSIDTEKTDEVELQNAVNVASSHLKKFLSASLVDYTSFADHHTTSSATPGHYVLYFELQWDKNNLSIFQTTVLEECCLLLEESLGAEYRECRVDKKLIGPLEIKIVETGTFDKLMAYAIREGSSVNQYKTPRCVKLAPIVQLLNSRVASNYFSPKSPQTSEI</sequence>
<feature type="domain" description="GH3 middle" evidence="3">
    <location>
        <begin position="370"/>
        <end position="442"/>
    </location>
</feature>
<evidence type="ECO:0000259" key="4">
    <source>
        <dbReference type="Pfam" id="PF23572"/>
    </source>
</evidence>
<dbReference type="InterPro" id="IPR004993">
    <property type="entry name" value="GH3"/>
</dbReference>
<keyword evidence="2" id="KW-0436">Ligase</keyword>
<reference evidence="5" key="1">
    <citation type="submission" date="2022-04" db="EMBL/GenBank/DDBJ databases">
        <title>A functionally conserved STORR gene fusion in Papaver species that diverged 16.8 million years ago.</title>
        <authorList>
            <person name="Catania T."/>
        </authorList>
    </citation>
    <scope>NUCLEOTIDE SEQUENCE</scope>
    <source>
        <strain evidence="5">S-188037</strain>
    </source>
</reference>
<dbReference type="GO" id="GO:0010279">
    <property type="term" value="F:indole-3-acetic acid amido synthetase activity"/>
    <property type="evidence" value="ECO:0007669"/>
    <property type="project" value="TreeGrafter"/>
</dbReference>
<evidence type="ECO:0000256" key="2">
    <source>
        <dbReference type="ARBA" id="ARBA00022598"/>
    </source>
</evidence>
<evidence type="ECO:0000313" key="6">
    <source>
        <dbReference type="Proteomes" id="UP001202328"/>
    </source>
</evidence>
<evidence type="ECO:0000313" key="5">
    <source>
        <dbReference type="EMBL" id="KAI3955522.1"/>
    </source>
</evidence>
<comment type="similarity">
    <text evidence="1">Belongs to the IAA-amido conjugating enzyme family.</text>
</comment>
<dbReference type="PANTHER" id="PTHR31901:SF9">
    <property type="entry name" value="GH3 DOMAIN-CONTAINING PROTEIN"/>
    <property type="match status" value="1"/>
</dbReference>